<evidence type="ECO:0000313" key="3">
    <source>
        <dbReference type="Proteomes" id="UP000636709"/>
    </source>
</evidence>
<keyword evidence="3" id="KW-1185">Reference proteome</keyword>
<name>A0A835KKN4_9POAL</name>
<dbReference type="PANTHER" id="PTHR31374">
    <property type="entry name" value="AUXIN-INDUCED PROTEIN-LIKE-RELATED"/>
    <property type="match status" value="1"/>
</dbReference>
<dbReference type="EMBL" id="JACEFO010001613">
    <property type="protein sequence ID" value="KAF8730842.1"/>
    <property type="molecule type" value="Genomic_DNA"/>
</dbReference>
<reference evidence="2" key="1">
    <citation type="submission" date="2020-07" db="EMBL/GenBank/DDBJ databases">
        <title>Genome sequence and genetic diversity analysis of an under-domesticated orphan crop, white fonio (Digitaria exilis).</title>
        <authorList>
            <person name="Bennetzen J.L."/>
            <person name="Chen S."/>
            <person name="Ma X."/>
            <person name="Wang X."/>
            <person name="Yssel A.E.J."/>
            <person name="Chaluvadi S.R."/>
            <person name="Johnson M."/>
            <person name="Gangashetty P."/>
            <person name="Hamidou F."/>
            <person name="Sanogo M.D."/>
            <person name="Zwaenepoel A."/>
            <person name="Wallace J."/>
            <person name="Van De Peer Y."/>
            <person name="Van Deynze A."/>
        </authorList>
    </citation>
    <scope>NUCLEOTIDE SEQUENCE</scope>
    <source>
        <tissue evidence="2">Leaves</tissue>
    </source>
</reference>
<dbReference type="OrthoDB" id="660486at2759"/>
<gene>
    <name evidence="2" type="ORF">HU200_016706</name>
</gene>
<evidence type="ECO:0000256" key="1">
    <source>
        <dbReference type="ARBA" id="ARBA00006974"/>
    </source>
</evidence>
<dbReference type="AlphaFoldDB" id="A0A835KKN4"/>
<comment type="similarity">
    <text evidence="1">Belongs to the ARG7 family.</text>
</comment>
<accession>A0A835KKN4</accession>
<dbReference type="GO" id="GO:0009733">
    <property type="term" value="P:response to auxin"/>
    <property type="evidence" value="ECO:0007669"/>
    <property type="project" value="InterPro"/>
</dbReference>
<dbReference type="PANTHER" id="PTHR31374:SF118">
    <property type="entry name" value="OS01G0924966 PROTEIN"/>
    <property type="match status" value="1"/>
</dbReference>
<comment type="caution">
    <text evidence="2">The sequence shown here is derived from an EMBL/GenBank/DDBJ whole genome shotgun (WGS) entry which is preliminary data.</text>
</comment>
<sequence length="156" mass="16958">MHGLTYYKEGRVAAAVRSLLDRRRVGGGGKSGAAAGCFSVYVGAGRERFSVPVERANHPLFRRLLDDAEREYGYAAQGPLALPGCDVGAFHAVMWKMEHDGDEEEGIYVAASLSSSPMCGLIPRSGGGANGGRVEGEYYRMLSPTTARSCRRRWWL</sequence>
<evidence type="ECO:0000313" key="2">
    <source>
        <dbReference type="EMBL" id="KAF8730842.1"/>
    </source>
</evidence>
<dbReference type="Proteomes" id="UP000636709">
    <property type="component" value="Unassembled WGS sequence"/>
</dbReference>
<dbReference type="Pfam" id="PF02519">
    <property type="entry name" value="Auxin_inducible"/>
    <property type="match status" value="1"/>
</dbReference>
<proteinExistence type="inferred from homology"/>
<protein>
    <recommendedName>
        <fullName evidence="4">Small auxin up regulated protein</fullName>
    </recommendedName>
</protein>
<evidence type="ECO:0008006" key="4">
    <source>
        <dbReference type="Google" id="ProtNLM"/>
    </source>
</evidence>
<dbReference type="InterPro" id="IPR003676">
    <property type="entry name" value="SAUR_fam"/>
</dbReference>
<organism evidence="2 3">
    <name type="scientific">Digitaria exilis</name>
    <dbReference type="NCBI Taxonomy" id="1010633"/>
    <lineage>
        <taxon>Eukaryota</taxon>
        <taxon>Viridiplantae</taxon>
        <taxon>Streptophyta</taxon>
        <taxon>Embryophyta</taxon>
        <taxon>Tracheophyta</taxon>
        <taxon>Spermatophyta</taxon>
        <taxon>Magnoliopsida</taxon>
        <taxon>Liliopsida</taxon>
        <taxon>Poales</taxon>
        <taxon>Poaceae</taxon>
        <taxon>PACMAD clade</taxon>
        <taxon>Panicoideae</taxon>
        <taxon>Panicodae</taxon>
        <taxon>Paniceae</taxon>
        <taxon>Anthephorinae</taxon>
        <taxon>Digitaria</taxon>
    </lineage>
</organism>